<name>A0A6J2WTW0_CHACN</name>
<dbReference type="PANTHER" id="PTHR36128">
    <property type="entry name" value="COILED-COIL DOMAIN-CONTAINING PROTEIN 117"/>
    <property type="match status" value="1"/>
</dbReference>
<proteinExistence type="predicted"/>
<feature type="compositionally biased region" description="Polar residues" evidence="1">
    <location>
        <begin position="49"/>
        <end position="74"/>
    </location>
</feature>
<dbReference type="PANTHER" id="PTHR36128:SF1">
    <property type="entry name" value="COILED-COIL DOMAIN-CONTAINING PROTEIN 117"/>
    <property type="match status" value="1"/>
</dbReference>
<reference evidence="3" key="1">
    <citation type="submission" date="2025-08" db="UniProtKB">
        <authorList>
            <consortium name="RefSeq"/>
        </authorList>
    </citation>
    <scope>IDENTIFICATION</scope>
</reference>
<feature type="region of interest" description="Disordered" evidence="1">
    <location>
        <begin position="181"/>
        <end position="245"/>
    </location>
</feature>
<feature type="compositionally biased region" description="Pro residues" evidence="1">
    <location>
        <begin position="201"/>
        <end position="217"/>
    </location>
</feature>
<feature type="region of interest" description="Disordered" evidence="1">
    <location>
        <begin position="28"/>
        <end position="131"/>
    </location>
</feature>
<dbReference type="Pfam" id="PF15810">
    <property type="entry name" value="CCDC117"/>
    <property type="match status" value="1"/>
</dbReference>
<evidence type="ECO:0000313" key="2">
    <source>
        <dbReference type="Proteomes" id="UP000504632"/>
    </source>
</evidence>
<gene>
    <name evidence="3" type="primary">ccdc117</name>
</gene>
<feature type="compositionally biased region" description="Pro residues" evidence="1">
    <location>
        <begin position="78"/>
        <end position="90"/>
    </location>
</feature>
<protein>
    <submittedName>
        <fullName evidence="3">Coiled-coil domain-containing protein 117</fullName>
    </submittedName>
</protein>
<feature type="compositionally biased region" description="Acidic residues" evidence="1">
    <location>
        <begin position="116"/>
        <end position="126"/>
    </location>
</feature>
<keyword evidence="2" id="KW-1185">Reference proteome</keyword>
<feature type="compositionally biased region" description="Basic and acidic residues" evidence="1">
    <location>
        <begin position="101"/>
        <end position="115"/>
    </location>
</feature>
<organism evidence="2 3">
    <name type="scientific">Chanos chanos</name>
    <name type="common">Milkfish</name>
    <name type="synonym">Mugil chanos</name>
    <dbReference type="NCBI Taxonomy" id="29144"/>
    <lineage>
        <taxon>Eukaryota</taxon>
        <taxon>Metazoa</taxon>
        <taxon>Chordata</taxon>
        <taxon>Craniata</taxon>
        <taxon>Vertebrata</taxon>
        <taxon>Euteleostomi</taxon>
        <taxon>Actinopterygii</taxon>
        <taxon>Neopterygii</taxon>
        <taxon>Teleostei</taxon>
        <taxon>Ostariophysi</taxon>
        <taxon>Gonorynchiformes</taxon>
        <taxon>Chanidae</taxon>
        <taxon>Chanos</taxon>
    </lineage>
</organism>
<dbReference type="AlphaFoldDB" id="A0A6J2WTW0"/>
<accession>A0A6J2WTW0</accession>
<dbReference type="OrthoDB" id="9450632at2759"/>
<dbReference type="CTD" id="150275"/>
<evidence type="ECO:0000256" key="1">
    <source>
        <dbReference type="SAM" id="MobiDB-lite"/>
    </source>
</evidence>
<dbReference type="Proteomes" id="UP000504632">
    <property type="component" value="Chromosome 14"/>
</dbReference>
<dbReference type="FunCoup" id="A0A6J2WTW0">
    <property type="interactions" value="657"/>
</dbReference>
<evidence type="ECO:0000313" key="3">
    <source>
        <dbReference type="RefSeq" id="XP_030647657.1"/>
    </source>
</evidence>
<dbReference type="GeneID" id="115827895"/>
<dbReference type="InParanoid" id="A0A6J2WTW0"/>
<dbReference type="RefSeq" id="XP_030647657.1">
    <property type="nucleotide sequence ID" value="XM_030791797.1"/>
</dbReference>
<dbReference type="InterPro" id="IPR031630">
    <property type="entry name" value="CCDC117"/>
</dbReference>
<sequence>MTNASWEKRCVRKYKRRMDDEGCSAKRRRLMGEESLDQTAFSGPKATEAWSQDWSSPAHSAQPGPATQQMRPSFSPTCAPPTPLSAPPRPYAETSSMEVEAAQRRLQEIEDRITLEDDDDEEELDVEPAQRRPVLVMSDSLKQGLQQGIGDILPHKVAQSVSRSCMELVLWRPPEDTFTRQLKDSLQRQRKQQAACRQTPTPVPGTSPSHAPSPDPQPTDTSELQFTPMYGITPSLSPGEEEMEL</sequence>